<comment type="function">
    <text evidence="4">Catalyzes the interconversion of L-alanine and D-alanine. May also act on other amino acids.</text>
</comment>
<dbReference type="EMBL" id="SLYC01000003">
    <property type="protein sequence ID" value="TCQ06626.1"/>
    <property type="molecule type" value="Genomic_DNA"/>
</dbReference>
<dbReference type="InterPro" id="IPR029066">
    <property type="entry name" value="PLP-binding_barrel"/>
</dbReference>
<dbReference type="GO" id="GO:0009252">
    <property type="term" value="P:peptidoglycan biosynthetic process"/>
    <property type="evidence" value="ECO:0007669"/>
    <property type="project" value="TreeGrafter"/>
</dbReference>
<evidence type="ECO:0000256" key="1">
    <source>
        <dbReference type="ARBA" id="ARBA00001933"/>
    </source>
</evidence>
<dbReference type="FunFam" id="3.20.20.10:FF:000002">
    <property type="entry name" value="Alanine racemase"/>
    <property type="match status" value="1"/>
</dbReference>
<dbReference type="PANTHER" id="PTHR30511:SF0">
    <property type="entry name" value="ALANINE RACEMASE, CATABOLIC-RELATED"/>
    <property type="match status" value="1"/>
</dbReference>
<comment type="pathway">
    <text evidence="4">Amino-acid biosynthesis; D-alanine biosynthesis; D-alanine from L-alanine: step 1/1.</text>
</comment>
<dbReference type="Gene3D" id="3.20.20.10">
    <property type="entry name" value="Alanine racemase"/>
    <property type="match status" value="1"/>
</dbReference>
<keyword evidence="2 4" id="KW-0663">Pyridoxal phosphate</keyword>
<dbReference type="InterPro" id="IPR020622">
    <property type="entry name" value="Ala_racemase_pyridoxalP-BS"/>
</dbReference>
<dbReference type="RefSeq" id="WP_132847509.1">
    <property type="nucleotide sequence ID" value="NZ_CP058648.1"/>
</dbReference>
<dbReference type="PROSITE" id="PS00395">
    <property type="entry name" value="ALANINE_RACEMASE"/>
    <property type="match status" value="1"/>
</dbReference>
<keyword evidence="3 4" id="KW-0413">Isomerase</keyword>
<keyword evidence="9" id="KW-1185">Reference proteome</keyword>
<proteinExistence type="inferred from homology"/>
<comment type="similarity">
    <text evidence="4">Belongs to the alanine racemase family.</text>
</comment>
<dbReference type="SMART" id="SM01005">
    <property type="entry name" value="Ala_racemase_C"/>
    <property type="match status" value="1"/>
</dbReference>
<comment type="catalytic activity">
    <reaction evidence="4">
        <text>L-alanine = D-alanine</text>
        <dbReference type="Rhea" id="RHEA:20249"/>
        <dbReference type="ChEBI" id="CHEBI:57416"/>
        <dbReference type="ChEBI" id="CHEBI:57972"/>
        <dbReference type="EC" id="5.1.1.1"/>
    </reaction>
</comment>
<reference evidence="8 9" key="1">
    <citation type="submission" date="2019-03" db="EMBL/GenBank/DDBJ databases">
        <title>Genomic Encyclopedia of Type Strains, Phase IV (KMG-IV): sequencing the most valuable type-strain genomes for metagenomic binning, comparative biology and taxonomic classification.</title>
        <authorList>
            <person name="Goeker M."/>
        </authorList>
    </citation>
    <scope>NUCLEOTIDE SEQUENCE [LARGE SCALE GENOMIC DNA]</scope>
    <source>
        <strain evidence="8 9">DSM 100013</strain>
    </source>
</reference>
<dbReference type="PRINTS" id="PR00992">
    <property type="entry name" value="ALARACEMASE"/>
</dbReference>
<dbReference type="GO" id="GO:0005829">
    <property type="term" value="C:cytosol"/>
    <property type="evidence" value="ECO:0007669"/>
    <property type="project" value="TreeGrafter"/>
</dbReference>
<evidence type="ECO:0000256" key="6">
    <source>
        <dbReference type="PIRSR" id="PIRSR600821-52"/>
    </source>
</evidence>
<dbReference type="Pfam" id="PF00842">
    <property type="entry name" value="Ala_racemase_C"/>
    <property type="match status" value="1"/>
</dbReference>
<dbReference type="EC" id="5.1.1.1" evidence="4"/>
<accession>A0A4R2TUC9</accession>
<dbReference type="Pfam" id="PF01168">
    <property type="entry name" value="Ala_racemase_N"/>
    <property type="match status" value="1"/>
</dbReference>
<gene>
    <name evidence="8" type="ORF">EDD79_100351</name>
</gene>
<evidence type="ECO:0000259" key="7">
    <source>
        <dbReference type="SMART" id="SM01005"/>
    </source>
</evidence>
<protein>
    <recommendedName>
        <fullName evidence="4">Alanine racemase</fullName>
        <ecNumber evidence="4">5.1.1.1</ecNumber>
    </recommendedName>
</protein>
<evidence type="ECO:0000256" key="4">
    <source>
        <dbReference type="HAMAP-Rule" id="MF_01201"/>
    </source>
</evidence>
<evidence type="ECO:0000313" key="8">
    <source>
        <dbReference type="EMBL" id="TCQ06626.1"/>
    </source>
</evidence>
<dbReference type="GO" id="GO:0030170">
    <property type="term" value="F:pyridoxal phosphate binding"/>
    <property type="evidence" value="ECO:0007669"/>
    <property type="project" value="UniProtKB-UniRule"/>
</dbReference>
<dbReference type="CDD" id="cd00430">
    <property type="entry name" value="PLPDE_III_AR"/>
    <property type="match status" value="1"/>
</dbReference>
<comment type="caution">
    <text evidence="8">The sequence shown here is derived from an EMBL/GenBank/DDBJ whole genome shotgun (WGS) entry which is preliminary data.</text>
</comment>
<feature type="active site" description="Proton acceptor; specific for D-alanine" evidence="4">
    <location>
        <position position="42"/>
    </location>
</feature>
<name>A0A4R2TUC9_9FIRM</name>
<dbReference type="InterPro" id="IPR000821">
    <property type="entry name" value="Ala_racemase"/>
</dbReference>
<feature type="domain" description="Alanine racemase C-terminal" evidence="7">
    <location>
        <begin position="248"/>
        <end position="375"/>
    </location>
</feature>
<dbReference type="OrthoDB" id="9813814at2"/>
<feature type="modified residue" description="N6-(pyridoxal phosphate)lysine" evidence="4 5">
    <location>
        <position position="42"/>
    </location>
</feature>
<dbReference type="Gene3D" id="2.40.37.10">
    <property type="entry name" value="Lyase, Ornithine Decarboxylase, Chain A, domain 1"/>
    <property type="match status" value="1"/>
</dbReference>
<organism evidence="8 9">
    <name type="scientific">Serpentinicella alkaliphila</name>
    <dbReference type="NCBI Taxonomy" id="1734049"/>
    <lineage>
        <taxon>Bacteria</taxon>
        <taxon>Bacillati</taxon>
        <taxon>Bacillota</taxon>
        <taxon>Clostridia</taxon>
        <taxon>Peptostreptococcales</taxon>
        <taxon>Natronincolaceae</taxon>
        <taxon>Serpentinicella</taxon>
    </lineage>
</organism>
<dbReference type="SUPFAM" id="SSF51419">
    <property type="entry name" value="PLP-binding barrel"/>
    <property type="match status" value="1"/>
</dbReference>
<dbReference type="NCBIfam" id="TIGR00492">
    <property type="entry name" value="alr"/>
    <property type="match status" value="1"/>
</dbReference>
<dbReference type="UniPathway" id="UPA00042">
    <property type="reaction ID" value="UER00497"/>
</dbReference>
<evidence type="ECO:0000313" key="9">
    <source>
        <dbReference type="Proteomes" id="UP000295504"/>
    </source>
</evidence>
<dbReference type="PANTHER" id="PTHR30511">
    <property type="entry name" value="ALANINE RACEMASE"/>
    <property type="match status" value="1"/>
</dbReference>
<dbReference type="HAMAP" id="MF_01201">
    <property type="entry name" value="Ala_racemase"/>
    <property type="match status" value="1"/>
</dbReference>
<dbReference type="SUPFAM" id="SSF50621">
    <property type="entry name" value="Alanine racemase C-terminal domain-like"/>
    <property type="match status" value="1"/>
</dbReference>
<comment type="cofactor">
    <cofactor evidence="1 4 5">
        <name>pyridoxal 5'-phosphate</name>
        <dbReference type="ChEBI" id="CHEBI:597326"/>
    </cofactor>
</comment>
<dbReference type="GO" id="GO:0008784">
    <property type="term" value="F:alanine racemase activity"/>
    <property type="evidence" value="ECO:0007669"/>
    <property type="project" value="UniProtKB-UniRule"/>
</dbReference>
<dbReference type="InterPro" id="IPR009006">
    <property type="entry name" value="Ala_racemase/Decarboxylase_C"/>
</dbReference>
<sequence length="389" mass="43574">MFTNKHYLRPTWAEINLDNLKYNIKALKKLIGDKTEICAVVKADAYGHGSTHVAKVFVESGINILAVATLTEAIELRKSGCDVSIIILGYTPIDQGDLLLEYDIIQTIYSYDQAIAFAKIAKEMNKELTIHIKVDTGMSRLGFQISDKDAIKSIFNMENLKVQGLYTHFALADERDKTFTYEQFNRFNSLVNELESEGYQIPIKHCSNSAAVIDLPEMNLDMVRAGIMLYGLYPSDEVNKERINLKPVMALKTTVSHVKTVQMNQGVSYGHRFVTNKTTKIATLPVGYADGISRLLTNKMTVTYKGTELPVIGTICMDQCMVDASSVDIKVGDEVIIFSNTQNDGHIVDDLAKQLGTINYEIICMLGTRVPRVYLEDNNVVHIRDILLK</sequence>
<dbReference type="AlphaFoldDB" id="A0A4R2TUC9"/>
<dbReference type="Proteomes" id="UP000295504">
    <property type="component" value="Unassembled WGS sequence"/>
</dbReference>
<evidence type="ECO:0000256" key="2">
    <source>
        <dbReference type="ARBA" id="ARBA00022898"/>
    </source>
</evidence>
<feature type="binding site" evidence="4 6">
    <location>
        <position position="140"/>
    </location>
    <ligand>
        <name>substrate</name>
    </ligand>
</feature>
<dbReference type="InterPro" id="IPR011079">
    <property type="entry name" value="Ala_racemase_C"/>
</dbReference>
<feature type="binding site" evidence="4 6">
    <location>
        <position position="317"/>
    </location>
    <ligand>
        <name>substrate</name>
    </ligand>
</feature>
<evidence type="ECO:0000256" key="3">
    <source>
        <dbReference type="ARBA" id="ARBA00023235"/>
    </source>
</evidence>
<dbReference type="GO" id="GO:0030632">
    <property type="term" value="P:D-alanine biosynthetic process"/>
    <property type="evidence" value="ECO:0007669"/>
    <property type="project" value="UniProtKB-UniRule"/>
</dbReference>
<feature type="active site" description="Proton acceptor; specific for L-alanine" evidence="4">
    <location>
        <position position="269"/>
    </location>
</feature>
<evidence type="ECO:0000256" key="5">
    <source>
        <dbReference type="PIRSR" id="PIRSR600821-50"/>
    </source>
</evidence>
<dbReference type="InterPro" id="IPR001608">
    <property type="entry name" value="Ala_racemase_N"/>
</dbReference>